<feature type="region of interest" description="Disordered" evidence="1">
    <location>
        <begin position="72"/>
        <end position="98"/>
    </location>
</feature>
<dbReference type="EMBL" id="WSEL01000003">
    <property type="protein sequence ID" value="MVQ28082.1"/>
    <property type="molecule type" value="Genomic_DNA"/>
</dbReference>
<protein>
    <recommendedName>
        <fullName evidence="5">DUF4148 domain-containing protein</fullName>
    </recommendedName>
</protein>
<dbReference type="RefSeq" id="WP_157396226.1">
    <property type="nucleotide sequence ID" value="NZ_WSEL01000003.1"/>
</dbReference>
<feature type="chain" id="PRO_5027019864" description="DUF4148 domain-containing protein" evidence="2">
    <location>
        <begin position="29"/>
        <end position="145"/>
    </location>
</feature>
<organism evidence="3 4">
    <name type="scientific">Ramlibacter pinisoli</name>
    <dbReference type="NCBI Taxonomy" id="2682844"/>
    <lineage>
        <taxon>Bacteria</taxon>
        <taxon>Pseudomonadati</taxon>
        <taxon>Pseudomonadota</taxon>
        <taxon>Betaproteobacteria</taxon>
        <taxon>Burkholderiales</taxon>
        <taxon>Comamonadaceae</taxon>
        <taxon>Ramlibacter</taxon>
    </lineage>
</organism>
<reference evidence="3 4" key="1">
    <citation type="submission" date="2019-12" db="EMBL/GenBank/DDBJ databases">
        <authorList>
            <person name="Huq M.A."/>
        </authorList>
    </citation>
    <scope>NUCLEOTIDE SEQUENCE [LARGE SCALE GENOMIC DNA]</scope>
    <source>
        <strain evidence="3 4">MAH-25</strain>
    </source>
</reference>
<dbReference type="AlphaFoldDB" id="A0A6N8IN21"/>
<keyword evidence="4" id="KW-1185">Reference proteome</keyword>
<evidence type="ECO:0000256" key="2">
    <source>
        <dbReference type="SAM" id="SignalP"/>
    </source>
</evidence>
<evidence type="ECO:0008006" key="5">
    <source>
        <dbReference type="Google" id="ProtNLM"/>
    </source>
</evidence>
<name>A0A6N8IN21_9BURK</name>
<proteinExistence type="predicted"/>
<evidence type="ECO:0000313" key="3">
    <source>
        <dbReference type="EMBL" id="MVQ28082.1"/>
    </source>
</evidence>
<dbReference type="Proteomes" id="UP000469385">
    <property type="component" value="Unassembled WGS sequence"/>
</dbReference>
<keyword evidence="2" id="KW-0732">Signal</keyword>
<gene>
    <name evidence="3" type="ORF">GON04_01370</name>
</gene>
<feature type="signal peptide" evidence="2">
    <location>
        <begin position="1"/>
        <end position="28"/>
    </location>
</feature>
<evidence type="ECO:0000313" key="4">
    <source>
        <dbReference type="Proteomes" id="UP000469385"/>
    </source>
</evidence>
<sequence length="145" mass="15083">MNSIRFTVAAVLAAAAALAVALGRPAHAGTTIPIEGGGATGITLVDMSVNGGGAPRSRADVAAEARATWRQMNSRSGQQTDAEEHLHVRATSTRSRDDVRREAFAFSRQAHPDVFEGGQSGMMTTMHARLPARSAPAQMAASTAD</sequence>
<comment type="caution">
    <text evidence="3">The sequence shown here is derived from an EMBL/GenBank/DDBJ whole genome shotgun (WGS) entry which is preliminary data.</text>
</comment>
<evidence type="ECO:0000256" key="1">
    <source>
        <dbReference type="SAM" id="MobiDB-lite"/>
    </source>
</evidence>
<accession>A0A6N8IN21</accession>